<reference evidence="13" key="1">
    <citation type="journal article" date="2007" name="Nucleic Acids Res.">
        <title>Cloning of the sea urchin mitochondrial RNA polymerase and reconstitution of the transcription termination system.</title>
        <authorList>
            <person name="Loguercio Polosa P."/>
            <person name="Deceglie S."/>
            <person name="Falkenberg M."/>
            <person name="Roberti M."/>
            <person name="Di Ponzio B."/>
            <person name="Gadaleta M.N."/>
            <person name="Cantatore P."/>
        </authorList>
    </citation>
    <scope>NUCLEOTIDE SEQUENCE</scope>
</reference>
<evidence type="ECO:0000256" key="8">
    <source>
        <dbReference type="ARBA" id="ARBA00048552"/>
    </source>
</evidence>
<organism evidence="13">
    <name type="scientific">Paracentrotus lividus</name>
    <name type="common">Common sea urchin</name>
    <dbReference type="NCBI Taxonomy" id="7656"/>
    <lineage>
        <taxon>Eukaryota</taxon>
        <taxon>Metazoa</taxon>
        <taxon>Echinodermata</taxon>
        <taxon>Eleutherozoa</taxon>
        <taxon>Echinozoa</taxon>
        <taxon>Echinoidea</taxon>
        <taxon>Euechinoidea</taxon>
        <taxon>Echinacea</taxon>
        <taxon>Camarodonta</taxon>
        <taxon>Echinidea</taxon>
        <taxon>Echinidae</taxon>
        <taxon>Paracentrotus</taxon>
    </lineage>
</organism>
<feature type="compositionally biased region" description="Basic and acidic residues" evidence="11">
    <location>
        <begin position="23"/>
        <end position="34"/>
    </location>
</feature>
<dbReference type="Gene3D" id="1.10.150.20">
    <property type="entry name" value="5' to 3' exonuclease, C-terminal subdomain"/>
    <property type="match status" value="1"/>
</dbReference>
<dbReference type="InterPro" id="IPR011990">
    <property type="entry name" value="TPR-like_helical_dom_sf"/>
</dbReference>
<keyword evidence="4 10" id="KW-0808">Transferase</keyword>
<dbReference type="PANTHER" id="PTHR10102:SF0">
    <property type="entry name" value="DNA-DIRECTED RNA POLYMERASE, MITOCHONDRIAL"/>
    <property type="match status" value="1"/>
</dbReference>
<feature type="region of interest" description="Disordered" evidence="11">
    <location>
        <begin position="1"/>
        <end position="248"/>
    </location>
</feature>
<proteinExistence type="evidence at transcript level"/>
<evidence type="ECO:0000256" key="7">
    <source>
        <dbReference type="ARBA" id="ARBA00023163"/>
    </source>
</evidence>
<dbReference type="GO" id="GO:0001018">
    <property type="term" value="F:mitochondrial promoter sequence-specific DNA binding"/>
    <property type="evidence" value="ECO:0007669"/>
    <property type="project" value="TreeGrafter"/>
</dbReference>
<dbReference type="PROSITE" id="PS00900">
    <property type="entry name" value="RNA_POL_PHAGE_1"/>
    <property type="match status" value="1"/>
</dbReference>
<accession>A5JEF2</accession>
<dbReference type="Gene3D" id="1.10.1320.10">
    <property type="entry name" value="DNA-directed RNA polymerase, N-terminal domain"/>
    <property type="match status" value="1"/>
</dbReference>
<protein>
    <recommendedName>
        <fullName evidence="2 10">DNA-directed RNA polymerase</fullName>
        <ecNumber evidence="2 10">2.7.7.6</ecNumber>
    </recommendedName>
</protein>
<comment type="similarity">
    <text evidence="1 10">Belongs to the phage and mitochondrial RNA polymerase family.</text>
</comment>
<dbReference type="InterPro" id="IPR046950">
    <property type="entry name" value="DNA-dir_Rpol_C_phage-type"/>
</dbReference>
<keyword evidence="5 10" id="KW-0548">Nucleotidyltransferase</keyword>
<feature type="compositionally biased region" description="Low complexity" evidence="11">
    <location>
        <begin position="135"/>
        <end position="145"/>
    </location>
</feature>
<evidence type="ECO:0000313" key="13">
    <source>
        <dbReference type="EMBL" id="ABM54185.1"/>
    </source>
</evidence>
<dbReference type="FunFam" id="1.10.287.280:FF:000001">
    <property type="entry name" value="DNA-directed RNA polymerase"/>
    <property type="match status" value="1"/>
</dbReference>
<evidence type="ECO:0000256" key="10">
    <source>
        <dbReference type="RuleBase" id="RU003805"/>
    </source>
</evidence>
<feature type="compositionally biased region" description="Low complexity" evidence="11">
    <location>
        <begin position="158"/>
        <end position="242"/>
    </location>
</feature>
<keyword evidence="6" id="KW-0809">Transit peptide</keyword>
<dbReference type="Gene3D" id="1.10.287.280">
    <property type="match status" value="1"/>
</dbReference>
<dbReference type="InterPro" id="IPR043502">
    <property type="entry name" value="DNA/RNA_pol_sf"/>
</dbReference>
<dbReference type="GO" id="GO:0006390">
    <property type="term" value="P:mitochondrial transcription"/>
    <property type="evidence" value="ECO:0007669"/>
    <property type="project" value="TreeGrafter"/>
</dbReference>
<dbReference type="EMBL" id="EF068167">
    <property type="protein sequence ID" value="ABM54185.1"/>
    <property type="molecule type" value="mRNA"/>
</dbReference>
<evidence type="ECO:0000256" key="2">
    <source>
        <dbReference type="ARBA" id="ARBA00012418"/>
    </source>
</evidence>
<evidence type="ECO:0000256" key="5">
    <source>
        <dbReference type="ARBA" id="ARBA00022695"/>
    </source>
</evidence>
<dbReference type="Pfam" id="PF14700">
    <property type="entry name" value="RPOL_N"/>
    <property type="match status" value="1"/>
</dbReference>
<dbReference type="SMART" id="SM01311">
    <property type="entry name" value="RPOL_N"/>
    <property type="match status" value="1"/>
</dbReference>
<dbReference type="InterPro" id="IPR002885">
    <property type="entry name" value="PPR_rpt"/>
</dbReference>
<dbReference type="PANTHER" id="PTHR10102">
    <property type="entry name" value="DNA-DIRECTED RNA POLYMERASE, MITOCHONDRIAL"/>
    <property type="match status" value="1"/>
</dbReference>
<dbReference type="InterPro" id="IPR002092">
    <property type="entry name" value="DNA-dir_Rpol_phage-type"/>
</dbReference>
<dbReference type="FunFam" id="1.10.150.20:FF:000031">
    <property type="entry name" value="DNA-directed RNA polymerase"/>
    <property type="match status" value="1"/>
</dbReference>
<feature type="compositionally biased region" description="Low complexity" evidence="11">
    <location>
        <begin position="70"/>
        <end position="90"/>
    </location>
</feature>
<feature type="domain" description="DNA-directed RNA polymerase N-terminal" evidence="12">
    <location>
        <begin position="575"/>
        <end position="890"/>
    </location>
</feature>
<keyword evidence="3 10" id="KW-0240">DNA-directed RNA polymerase</keyword>
<keyword evidence="7 10" id="KW-0804">Transcription</keyword>
<dbReference type="InterPro" id="IPR037159">
    <property type="entry name" value="RNA_POL_N_sf"/>
</dbReference>
<sequence length="1421" mass="160376">MSQLSRMLGDRFKGEKIFTVPSDHSRKEDIRTENQKSAIKSKNETNSTKQDSTKKAKSAKISAKLKSKKPSASSKKSTASTSKQSKVVSKSKTDQNKSKIKNSSRPIVKQSAEKDRTTKQAKSRNVSSNKEKTPQTKLSKSSTKVKSSKTTKKESKQQRTTSTRSDSVKSQSTQNSSSKAASSDGLSQSNVSSSSKSVSSLETISKPQHSSTSSSSSSSLSSSSSSSSSLSSSSSSSSSLSSIKLEHSPPLPLCKESSLSSQQLQNLSLAFRTLPSNFARQTDTHLLQSSKSLATSSNTLNQRHYDLNVTDATEVGRLAPLAQKTGLSKHAFDLESEDVFEQDLQLLDAVPSVPGLSPGVLEPVVDGASAIRSERKKAGPWKKSRRKQFAEDAEIYLRPYMEASVFSDNIESAQAIMYAFEKLNDGVHVDDYNTLLQAWARKGKWDEVRHLLARMVTKNVPSNRQTYAAALECLARCKDPDLEIVQKGLEQMEKDKITLADVLSFGSFSGEGRHLVIKLIQRLHPDYEPPGPTMRDQCTTNIVHDLYERTSTSVKGQSSCISELMSRDELKRRIEQQWAMELAETVTVTSVEETGEPDATTAQRRKILDKHRVQWRMSLKRALENEKTRQYFKYKNANFASICYYPFLVLLKPEEYVDLMIQSLSNIASTTEGSMTIALARDLSSKLHRKYSIRAKLKQGNAQQIEELYRAYVLRSVDDQETNYQLPRESFQELEDGMLGSSSLDQGFHAKTWPTGLLIGIGTLLADLMLREIKIDANMHNNKLEKQWIPALYHMYTYRSFKHVGFIKPHPTLVDLFQTAKDPNLEFDTNMLPMMTPPIPWTSVKFGAYPLSSTKIMRSKDGANQHQEVLEKTPSQELYPILDALNQLSSVPWIINNPILDTVISVFRNNGSKELDVAQPASACPYPPRITSDVSREELAQIHRERAAARKMQAEMHSLRMDMLYKLSIADKVRNDVFWFPHNMDFRGRVYPCPPHFNHFGNDVTRSLLLFARGRPLGEEGFRWLKIHLVNLTGHKKRCSVAERLQYAHDMMPEIMDSADNPLDGNKWWQGADEQWQTLAACIEVTKAIRSGDPTTYISHLPIHQDGSCNGLQHYAALGRDLIGAEQVNLHPFDVPQDVYSGVAQMVEDLRKQDAEKGNKIAIALDGLIKRNVVKQTVMTVVYGVTSYGGRRQILKQLREEDDLSMDQKWFAAGYITLKVFQSLRKMFTKTREIQDWLTECAWLISKAGETVEWVTPLGLPIIQPYHKKSLKLITHGGRNVYHEERHCQTERPDTLKQKNAFPPNFIHSLDSTHMMLTSLYSQRAGITFASVHDCYWTHASSVNEMNEICRNQFVKLHKEPILDLLAEFMVDKYGQLDMQDASKLKRGSRNMKILEDYIKNVPEKGDFDLDNVLKSTYFFS</sequence>
<evidence type="ECO:0000259" key="12">
    <source>
        <dbReference type="SMART" id="SM01311"/>
    </source>
</evidence>
<dbReference type="Pfam" id="PF00940">
    <property type="entry name" value="RNA_pol"/>
    <property type="match status" value="1"/>
</dbReference>
<dbReference type="SUPFAM" id="SSF56672">
    <property type="entry name" value="DNA/RNA polymerases"/>
    <property type="match status" value="1"/>
</dbReference>
<dbReference type="GO" id="GO:0034245">
    <property type="term" value="C:mitochondrial DNA-directed RNA polymerase complex"/>
    <property type="evidence" value="ECO:0007669"/>
    <property type="project" value="TreeGrafter"/>
</dbReference>
<name>A5JEF2_PARLI</name>
<comment type="catalytic activity">
    <reaction evidence="8 10">
        <text>RNA(n) + a ribonucleoside 5'-triphosphate = RNA(n+1) + diphosphate</text>
        <dbReference type="Rhea" id="RHEA:21248"/>
        <dbReference type="Rhea" id="RHEA-COMP:14527"/>
        <dbReference type="Rhea" id="RHEA-COMP:17342"/>
        <dbReference type="ChEBI" id="CHEBI:33019"/>
        <dbReference type="ChEBI" id="CHEBI:61557"/>
        <dbReference type="ChEBI" id="CHEBI:140395"/>
        <dbReference type="EC" id="2.7.7.6"/>
    </reaction>
</comment>
<dbReference type="PROSITE" id="PS51375">
    <property type="entry name" value="PPR"/>
    <property type="match status" value="1"/>
</dbReference>
<dbReference type="PROSITE" id="PS00489">
    <property type="entry name" value="RNA_POL_PHAGE_2"/>
    <property type="match status" value="1"/>
</dbReference>
<dbReference type="InterPro" id="IPR029262">
    <property type="entry name" value="RPOL_N"/>
</dbReference>
<dbReference type="Gene3D" id="1.25.40.10">
    <property type="entry name" value="Tetratricopeptide repeat domain"/>
    <property type="match status" value="1"/>
</dbReference>
<dbReference type="GO" id="GO:0003899">
    <property type="term" value="F:DNA-directed RNA polymerase activity"/>
    <property type="evidence" value="ECO:0007669"/>
    <property type="project" value="UniProtKB-EC"/>
</dbReference>
<evidence type="ECO:0000256" key="9">
    <source>
        <dbReference type="PROSITE-ProRule" id="PRU00708"/>
    </source>
</evidence>
<feature type="repeat" description="PPR" evidence="9">
    <location>
        <begin position="428"/>
        <end position="462"/>
    </location>
</feature>
<evidence type="ECO:0000256" key="1">
    <source>
        <dbReference type="ARBA" id="ARBA00009493"/>
    </source>
</evidence>
<evidence type="ECO:0000256" key="11">
    <source>
        <dbReference type="SAM" id="MobiDB-lite"/>
    </source>
</evidence>
<dbReference type="EC" id="2.7.7.6" evidence="2 10"/>
<evidence type="ECO:0000256" key="6">
    <source>
        <dbReference type="ARBA" id="ARBA00022946"/>
    </source>
</evidence>
<feature type="compositionally biased region" description="Basic residues" evidence="11">
    <location>
        <begin position="55"/>
        <end position="69"/>
    </location>
</feature>
<comment type="function">
    <text evidence="10">DNA-dependent RNA polymerase catalyzes the transcription of DNA into RNA using the four ribonucleoside triphosphates as substrates.</text>
</comment>
<evidence type="ECO:0000256" key="3">
    <source>
        <dbReference type="ARBA" id="ARBA00022478"/>
    </source>
</evidence>
<evidence type="ECO:0000256" key="4">
    <source>
        <dbReference type="ARBA" id="ARBA00022679"/>
    </source>
</evidence>
<feature type="compositionally biased region" description="Polar residues" evidence="11">
    <location>
        <begin position="35"/>
        <end position="50"/>
    </location>
</feature>